<name>A0A8C5CMW5_GADMO</name>
<evidence type="ECO:0000256" key="7">
    <source>
        <dbReference type="RuleBase" id="RU363021"/>
    </source>
</evidence>
<sequence>MLVLGSAACRRSLIRGSKMSARLMALPLAGSGLMGVMVGTVFAAGEGKSKSSGTLFRIDELPSLYTTPEPQSRYTDPEPGQLEHGVAALREMVEPYTSQLQKTSLSARGKVEEVYKTVEPTVNGTIRTVKDVYQYLSDPPPELYPSVGVVGFSGFLGLFLAKGSKVKRLVFPVSLMALTASMFYPQQAANLFKGSRDSVLGWGRQGRTTLEELWKEPPFLKKKVGPLIQPSLWSRQRFKVKKYILSIFGNPTFLKTSGIIYLFFFMTIIRTRAFFLEGGSWNCRS</sequence>
<dbReference type="Ensembl" id="ENSGMOT00000049435.1">
    <property type="protein sequence ID" value="ENSGMOP00000062334.1"/>
    <property type="gene ID" value="ENSGMOG00000004355.2"/>
</dbReference>
<comment type="similarity">
    <text evidence="2">Belongs to the apolipoprotein O/MICOS complex subunit Mic27 family.</text>
</comment>
<dbReference type="InterPro" id="IPR019166">
    <property type="entry name" value="MIC26/MIC27"/>
</dbReference>
<reference evidence="8" key="2">
    <citation type="submission" date="2025-09" db="UniProtKB">
        <authorList>
            <consortium name="Ensembl"/>
        </authorList>
    </citation>
    <scope>IDENTIFICATION</scope>
</reference>
<protein>
    <recommendedName>
        <fullName evidence="7">MICOS complex subunit</fullName>
    </recommendedName>
</protein>
<comment type="subunit">
    <text evidence="7">Component of the mitochondrial contact site and cristae organizing system (MICOS) complex.</text>
</comment>
<reference evidence="8" key="1">
    <citation type="submission" date="2025-08" db="UniProtKB">
        <authorList>
            <consortium name="Ensembl"/>
        </authorList>
    </citation>
    <scope>IDENTIFICATION</scope>
</reference>
<keyword evidence="9" id="KW-1185">Reference proteome</keyword>
<dbReference type="AlphaFoldDB" id="A0A8C5CMW5"/>
<dbReference type="InterPro" id="IPR033182">
    <property type="entry name" value="MIC26/MIC27_animal"/>
</dbReference>
<evidence type="ECO:0000256" key="1">
    <source>
        <dbReference type="ARBA" id="ARBA00004325"/>
    </source>
</evidence>
<comment type="function">
    <text evidence="7">Component of the MICOS complex, a large protein complex of the mitochondrial inner membrane that plays crucial roles in the maintenance of crista junctions, inner membrane architecture, and formation of contact sites to the outer membrane.</text>
</comment>
<accession>A0A8C5CMW5</accession>
<keyword evidence="4 7" id="KW-1133">Transmembrane helix</keyword>
<evidence type="ECO:0000256" key="2">
    <source>
        <dbReference type="ARBA" id="ARBA00010904"/>
    </source>
</evidence>
<comment type="subcellular location">
    <subcellularLocation>
        <location evidence="7">Mitochondrion inner membrane</location>
    </subcellularLocation>
    <subcellularLocation>
        <location evidence="1">Mitochondrion membrane</location>
    </subcellularLocation>
</comment>
<keyword evidence="6 7" id="KW-0472">Membrane</keyword>
<dbReference type="OMA" id="QENTHFA"/>
<evidence type="ECO:0000256" key="6">
    <source>
        <dbReference type="ARBA" id="ARBA00023136"/>
    </source>
</evidence>
<dbReference type="Proteomes" id="UP000694546">
    <property type="component" value="Chromosome 23"/>
</dbReference>
<dbReference type="GO" id="GO:0061617">
    <property type="term" value="C:MICOS complex"/>
    <property type="evidence" value="ECO:0007669"/>
    <property type="project" value="UniProtKB-UniRule"/>
</dbReference>
<evidence type="ECO:0000313" key="8">
    <source>
        <dbReference type="Ensembl" id="ENSGMOP00000062334.1"/>
    </source>
</evidence>
<keyword evidence="3 7" id="KW-0812">Transmembrane</keyword>
<dbReference type="GO" id="GO:0042407">
    <property type="term" value="P:cristae formation"/>
    <property type="evidence" value="ECO:0007669"/>
    <property type="project" value="InterPro"/>
</dbReference>
<dbReference type="Pfam" id="PF09769">
    <property type="entry name" value="ApoO"/>
    <property type="match status" value="1"/>
</dbReference>
<keyword evidence="7" id="KW-0999">Mitochondrion inner membrane</keyword>
<evidence type="ECO:0000256" key="4">
    <source>
        <dbReference type="ARBA" id="ARBA00022989"/>
    </source>
</evidence>
<feature type="transmembrane region" description="Helical" evidence="7">
    <location>
        <begin position="243"/>
        <end position="269"/>
    </location>
</feature>
<evidence type="ECO:0000256" key="3">
    <source>
        <dbReference type="ARBA" id="ARBA00022692"/>
    </source>
</evidence>
<evidence type="ECO:0000256" key="5">
    <source>
        <dbReference type="ARBA" id="ARBA00023128"/>
    </source>
</evidence>
<evidence type="ECO:0000313" key="9">
    <source>
        <dbReference type="Proteomes" id="UP000694546"/>
    </source>
</evidence>
<dbReference type="PANTHER" id="PTHR14564">
    <property type="entry name" value="MICOS COMPLEX SUBUNIT MIC26 / MIC27 FAMILY MEMBER"/>
    <property type="match status" value="1"/>
</dbReference>
<keyword evidence="5 7" id="KW-0496">Mitochondrion</keyword>
<feature type="transmembrane region" description="Helical" evidence="7">
    <location>
        <begin position="143"/>
        <end position="161"/>
    </location>
</feature>
<proteinExistence type="inferred from homology"/>
<gene>
    <name evidence="8" type="primary">apoob</name>
</gene>
<feature type="transmembrane region" description="Helical" evidence="7">
    <location>
        <begin position="21"/>
        <end position="45"/>
    </location>
</feature>
<organism evidence="8 9">
    <name type="scientific">Gadus morhua</name>
    <name type="common">Atlantic cod</name>
    <dbReference type="NCBI Taxonomy" id="8049"/>
    <lineage>
        <taxon>Eukaryota</taxon>
        <taxon>Metazoa</taxon>
        <taxon>Chordata</taxon>
        <taxon>Craniata</taxon>
        <taxon>Vertebrata</taxon>
        <taxon>Euteleostomi</taxon>
        <taxon>Actinopterygii</taxon>
        <taxon>Neopterygii</taxon>
        <taxon>Teleostei</taxon>
        <taxon>Neoteleostei</taxon>
        <taxon>Acanthomorphata</taxon>
        <taxon>Zeiogadaria</taxon>
        <taxon>Gadariae</taxon>
        <taxon>Gadiformes</taxon>
        <taxon>Gadoidei</taxon>
        <taxon>Gadidae</taxon>
        <taxon>Gadus</taxon>
    </lineage>
</organism>
<dbReference type="GeneTree" id="ENSGT00530000063666"/>